<protein>
    <submittedName>
        <fullName evidence="1">Uncharacterized protein</fullName>
    </submittedName>
</protein>
<sequence>MYFPQKGLKSSSDKDFRHFQKVKLQPVQSVLNSTIQITLGEIQTMSMLSSRCSVLTAALLGSTLALSSTLISKPAVAAQPTTAQSSIEVSATVAGTCTLSTTPMNFGSYDSSILNTVTGCEF</sequence>
<organism evidence="1">
    <name type="scientific">Woronichinia naegeliana WA131</name>
    <dbReference type="NCBI Taxonomy" id="2824559"/>
    <lineage>
        <taxon>Bacteria</taxon>
        <taxon>Bacillati</taxon>
        <taxon>Cyanobacteriota</taxon>
        <taxon>Cyanophyceae</taxon>
        <taxon>Synechococcales</taxon>
        <taxon>Coelosphaeriaceae</taxon>
        <taxon>Woronichinia</taxon>
    </lineage>
</organism>
<proteinExistence type="predicted"/>
<dbReference type="AlphaFoldDB" id="A0A977PZM0"/>
<dbReference type="KEGG" id="wna:KA717_19465"/>
<reference evidence="1" key="1">
    <citation type="submission" date="2021-04" db="EMBL/GenBank/DDBJ databases">
        <title>Genome sequence of Woronichinia naegeliana from Washington state freshwater lake bloom.</title>
        <authorList>
            <person name="Dreher T.W."/>
        </authorList>
    </citation>
    <scope>NUCLEOTIDE SEQUENCE</scope>
    <source>
        <strain evidence="1">WA131</strain>
    </source>
</reference>
<accession>A0A977PZM0</accession>
<gene>
    <name evidence="1" type="ORF">KA717_19465</name>
</gene>
<evidence type="ECO:0000313" key="1">
    <source>
        <dbReference type="EMBL" id="UXE64453.1"/>
    </source>
</evidence>
<dbReference type="Proteomes" id="UP001065613">
    <property type="component" value="Chromosome"/>
</dbReference>
<name>A0A977PZM0_9CYAN</name>
<dbReference type="EMBL" id="CP073041">
    <property type="protein sequence ID" value="UXE64453.1"/>
    <property type="molecule type" value="Genomic_DNA"/>
</dbReference>